<keyword evidence="1" id="KW-0472">Membrane</keyword>
<comment type="caution">
    <text evidence="2">The sequence shown here is derived from an EMBL/GenBank/DDBJ whole genome shotgun (WGS) entry which is preliminary data.</text>
</comment>
<dbReference type="Proteomes" id="UP000824469">
    <property type="component" value="Unassembled WGS sequence"/>
</dbReference>
<sequence>GDIVKLQMAITFEPRHERVQAWTCSMAVVMGSLEVCMGPDKHLNAWKVVVNVIETKMSAKMDWDTRRSMRLRSIYVQHTLGHTKINEIEEHICSTYIGTRPCVYLFRLYVLSLLLFCIDSVFAAGWELFNLSPNLDSLHDLWVIAIVSLMGAIGALNIQYRGCVSQYDREQAAFMIFPILINA</sequence>
<accession>A0AA38FV30</accession>
<name>A0AA38FV30_TAXCH</name>
<feature type="transmembrane region" description="Helical" evidence="1">
    <location>
        <begin position="141"/>
        <end position="160"/>
    </location>
</feature>
<gene>
    <name evidence="2" type="ORF">KI387_026707</name>
</gene>
<dbReference type="EMBL" id="JAHRHJ020000006">
    <property type="protein sequence ID" value="KAH9311672.1"/>
    <property type="molecule type" value="Genomic_DNA"/>
</dbReference>
<protein>
    <submittedName>
        <fullName evidence="2">Uncharacterized protein</fullName>
    </submittedName>
</protein>
<feature type="non-terminal residue" evidence="2">
    <location>
        <position position="1"/>
    </location>
</feature>
<evidence type="ECO:0000313" key="3">
    <source>
        <dbReference type="Proteomes" id="UP000824469"/>
    </source>
</evidence>
<evidence type="ECO:0000256" key="1">
    <source>
        <dbReference type="SAM" id="Phobius"/>
    </source>
</evidence>
<dbReference type="AlphaFoldDB" id="A0AA38FV30"/>
<keyword evidence="1" id="KW-1133">Transmembrane helix</keyword>
<proteinExistence type="predicted"/>
<feature type="transmembrane region" description="Helical" evidence="1">
    <location>
        <begin position="108"/>
        <end position="129"/>
    </location>
</feature>
<organism evidence="2 3">
    <name type="scientific">Taxus chinensis</name>
    <name type="common">Chinese yew</name>
    <name type="synonym">Taxus wallichiana var. chinensis</name>
    <dbReference type="NCBI Taxonomy" id="29808"/>
    <lineage>
        <taxon>Eukaryota</taxon>
        <taxon>Viridiplantae</taxon>
        <taxon>Streptophyta</taxon>
        <taxon>Embryophyta</taxon>
        <taxon>Tracheophyta</taxon>
        <taxon>Spermatophyta</taxon>
        <taxon>Pinopsida</taxon>
        <taxon>Pinidae</taxon>
        <taxon>Conifers II</taxon>
        <taxon>Cupressales</taxon>
        <taxon>Taxaceae</taxon>
        <taxon>Taxus</taxon>
    </lineage>
</organism>
<feature type="non-terminal residue" evidence="2">
    <location>
        <position position="183"/>
    </location>
</feature>
<keyword evidence="3" id="KW-1185">Reference proteome</keyword>
<reference evidence="2 3" key="1">
    <citation type="journal article" date="2021" name="Nat. Plants">
        <title>The Taxus genome provides insights into paclitaxel biosynthesis.</title>
        <authorList>
            <person name="Xiong X."/>
            <person name="Gou J."/>
            <person name="Liao Q."/>
            <person name="Li Y."/>
            <person name="Zhou Q."/>
            <person name="Bi G."/>
            <person name="Li C."/>
            <person name="Du R."/>
            <person name="Wang X."/>
            <person name="Sun T."/>
            <person name="Guo L."/>
            <person name="Liang H."/>
            <person name="Lu P."/>
            <person name="Wu Y."/>
            <person name="Zhang Z."/>
            <person name="Ro D.K."/>
            <person name="Shang Y."/>
            <person name="Huang S."/>
            <person name="Yan J."/>
        </authorList>
    </citation>
    <scope>NUCLEOTIDE SEQUENCE [LARGE SCALE GENOMIC DNA]</scope>
    <source>
        <strain evidence="2">Ta-2019</strain>
    </source>
</reference>
<keyword evidence="1" id="KW-0812">Transmembrane</keyword>
<evidence type="ECO:0000313" key="2">
    <source>
        <dbReference type="EMBL" id="KAH9311672.1"/>
    </source>
</evidence>